<keyword evidence="4" id="KW-1185">Reference proteome</keyword>
<dbReference type="OrthoDB" id="551802at2759"/>
<dbReference type="InterPro" id="IPR004176">
    <property type="entry name" value="Clp_R_N"/>
</dbReference>
<evidence type="ECO:0000259" key="2">
    <source>
        <dbReference type="Pfam" id="PF02861"/>
    </source>
</evidence>
<feature type="compositionally biased region" description="Low complexity" evidence="1">
    <location>
        <begin position="145"/>
        <end position="164"/>
    </location>
</feature>
<proteinExistence type="predicted"/>
<sequence length="275" mass="27947">MTVASAAARPARNLAIPLTVQTAAALRAAREQAVLQSLLFAGPDQLLLGVLAGSQSGTAAACLEAALGGEDCESVREWLNEQCGVTAAKLQGSSWLRPSDVEFSSAAREVLSLAEAGAVAMGSSSVGTYHLLLVLMGAGEEAEAGADQAAPGSSSAPSTSAFASEVPSSGPTGSGQDVGPTRGGDLGLLCSLLDVAGVDKQALQAQLLALAEAGGESLPAQDSRATAAGVVAALKNVYQQQAARAWHERNDDAFRQQARRDVARPHGPDPDDEYE</sequence>
<reference evidence="3" key="1">
    <citation type="journal article" date="2020" name="bioRxiv">
        <title>Comparative genomics of Chlamydomonas.</title>
        <authorList>
            <person name="Craig R.J."/>
            <person name="Hasan A.R."/>
            <person name="Ness R.W."/>
            <person name="Keightley P.D."/>
        </authorList>
    </citation>
    <scope>NUCLEOTIDE SEQUENCE</scope>
    <source>
        <strain evidence="3">CCAP 11/173</strain>
    </source>
</reference>
<feature type="compositionally biased region" description="Basic and acidic residues" evidence="1">
    <location>
        <begin position="245"/>
        <end position="269"/>
    </location>
</feature>
<dbReference type="Proteomes" id="UP000613740">
    <property type="component" value="Unassembled WGS sequence"/>
</dbReference>
<evidence type="ECO:0000256" key="1">
    <source>
        <dbReference type="SAM" id="MobiDB-lite"/>
    </source>
</evidence>
<dbReference type="InterPro" id="IPR036628">
    <property type="entry name" value="Clp_N_dom_sf"/>
</dbReference>
<comment type="caution">
    <text evidence="3">The sequence shown here is derived from an EMBL/GenBank/DDBJ whole genome shotgun (WGS) entry which is preliminary data.</text>
</comment>
<dbReference type="EMBL" id="JAEHOD010000088">
    <property type="protein sequence ID" value="KAG2429100.1"/>
    <property type="molecule type" value="Genomic_DNA"/>
</dbReference>
<evidence type="ECO:0000313" key="4">
    <source>
        <dbReference type="Proteomes" id="UP000613740"/>
    </source>
</evidence>
<evidence type="ECO:0000313" key="3">
    <source>
        <dbReference type="EMBL" id="KAG2429100.1"/>
    </source>
</evidence>
<dbReference type="AlphaFoldDB" id="A0A835VV70"/>
<feature type="compositionally biased region" description="Polar residues" evidence="1">
    <location>
        <begin position="166"/>
        <end position="175"/>
    </location>
</feature>
<organism evidence="3 4">
    <name type="scientific">Chlamydomonas schloesseri</name>
    <dbReference type="NCBI Taxonomy" id="2026947"/>
    <lineage>
        <taxon>Eukaryota</taxon>
        <taxon>Viridiplantae</taxon>
        <taxon>Chlorophyta</taxon>
        <taxon>core chlorophytes</taxon>
        <taxon>Chlorophyceae</taxon>
        <taxon>CS clade</taxon>
        <taxon>Chlamydomonadales</taxon>
        <taxon>Chlamydomonadaceae</taxon>
        <taxon>Chlamydomonas</taxon>
    </lineage>
</organism>
<dbReference type="Pfam" id="PF02861">
    <property type="entry name" value="Clp_N"/>
    <property type="match status" value="1"/>
</dbReference>
<name>A0A835VV70_9CHLO</name>
<accession>A0A835VV70</accession>
<gene>
    <name evidence="3" type="ORF">HYH02_014138</name>
</gene>
<feature type="region of interest" description="Disordered" evidence="1">
    <location>
        <begin position="245"/>
        <end position="275"/>
    </location>
</feature>
<protein>
    <recommendedName>
        <fullName evidence="2">Clp R domain-containing protein</fullName>
    </recommendedName>
</protein>
<feature type="domain" description="Clp R" evidence="2">
    <location>
        <begin position="18"/>
        <end position="140"/>
    </location>
</feature>
<dbReference type="Gene3D" id="1.10.1780.10">
    <property type="entry name" value="Clp, N-terminal domain"/>
    <property type="match status" value="1"/>
</dbReference>
<dbReference type="SUPFAM" id="SSF81923">
    <property type="entry name" value="Double Clp-N motif"/>
    <property type="match status" value="1"/>
</dbReference>
<feature type="region of interest" description="Disordered" evidence="1">
    <location>
        <begin position="144"/>
        <end position="180"/>
    </location>
</feature>